<feature type="region of interest" description="Disordered" evidence="1">
    <location>
        <begin position="936"/>
        <end position="992"/>
    </location>
</feature>
<keyword evidence="3" id="KW-1185">Reference proteome</keyword>
<feature type="region of interest" description="Disordered" evidence="1">
    <location>
        <begin position="1130"/>
        <end position="1235"/>
    </location>
</feature>
<feature type="compositionally biased region" description="Low complexity" evidence="1">
    <location>
        <begin position="1714"/>
        <end position="1731"/>
    </location>
</feature>
<dbReference type="RefSeq" id="XP_015659266.1">
    <property type="nucleotide sequence ID" value="XM_015801865.1"/>
</dbReference>
<feature type="region of interest" description="Disordered" evidence="1">
    <location>
        <begin position="1255"/>
        <end position="1298"/>
    </location>
</feature>
<feature type="region of interest" description="Disordered" evidence="1">
    <location>
        <begin position="115"/>
        <end position="135"/>
    </location>
</feature>
<evidence type="ECO:0000313" key="3">
    <source>
        <dbReference type="Proteomes" id="UP000037923"/>
    </source>
</evidence>
<feature type="compositionally biased region" description="Low complexity" evidence="1">
    <location>
        <begin position="1198"/>
        <end position="1235"/>
    </location>
</feature>
<feature type="region of interest" description="Disordered" evidence="1">
    <location>
        <begin position="150"/>
        <end position="218"/>
    </location>
</feature>
<feature type="compositionally biased region" description="Pro residues" evidence="1">
    <location>
        <begin position="451"/>
        <end position="460"/>
    </location>
</feature>
<evidence type="ECO:0000256" key="1">
    <source>
        <dbReference type="SAM" id="MobiDB-lite"/>
    </source>
</evidence>
<feature type="compositionally biased region" description="Low complexity" evidence="1">
    <location>
        <begin position="627"/>
        <end position="641"/>
    </location>
</feature>
<reference evidence="2 3" key="1">
    <citation type="submission" date="2015-07" db="EMBL/GenBank/DDBJ databases">
        <title>High-quality genome of monoxenous trypanosomatid Leptomonas pyrrhocoris.</title>
        <authorList>
            <person name="Flegontov P."/>
            <person name="Butenko A."/>
            <person name="Firsov S."/>
            <person name="Vlcek C."/>
            <person name="Logacheva M.D."/>
            <person name="Field M."/>
            <person name="Filatov D."/>
            <person name="Flegontova O."/>
            <person name="Gerasimov E."/>
            <person name="Jackson A.P."/>
            <person name="Kelly S."/>
            <person name="Opperdoes F."/>
            <person name="O'Reilly A."/>
            <person name="Votypka J."/>
            <person name="Yurchenko V."/>
            <person name="Lukes J."/>
        </authorList>
    </citation>
    <scope>NUCLEOTIDE SEQUENCE [LARGE SCALE GENOMIC DNA]</scope>
    <source>
        <strain evidence="2">H10</strain>
    </source>
</reference>
<feature type="region of interest" description="Disordered" evidence="1">
    <location>
        <begin position="745"/>
        <end position="862"/>
    </location>
</feature>
<feature type="compositionally biased region" description="Basic and acidic residues" evidence="1">
    <location>
        <begin position="842"/>
        <end position="862"/>
    </location>
</feature>
<feature type="region of interest" description="Disordered" evidence="1">
    <location>
        <begin position="1378"/>
        <end position="1397"/>
    </location>
</feature>
<dbReference type="Proteomes" id="UP000037923">
    <property type="component" value="Unassembled WGS sequence"/>
</dbReference>
<feature type="compositionally biased region" description="Basic and acidic residues" evidence="1">
    <location>
        <begin position="788"/>
        <end position="832"/>
    </location>
</feature>
<comment type="caution">
    <text evidence="2">The sequence shown here is derived from an EMBL/GenBank/DDBJ whole genome shotgun (WGS) entry which is preliminary data.</text>
</comment>
<feature type="region of interest" description="Disordered" evidence="1">
    <location>
        <begin position="1492"/>
        <end position="1589"/>
    </location>
</feature>
<name>A0A0M9G2F3_LEPPY</name>
<feature type="compositionally biased region" description="Basic and acidic residues" evidence="1">
    <location>
        <begin position="746"/>
        <end position="776"/>
    </location>
</feature>
<feature type="compositionally biased region" description="Acidic residues" evidence="1">
    <location>
        <begin position="1270"/>
        <end position="1281"/>
    </location>
</feature>
<feature type="region of interest" description="Disordered" evidence="1">
    <location>
        <begin position="560"/>
        <end position="667"/>
    </location>
</feature>
<feature type="compositionally biased region" description="Gly residues" evidence="1">
    <location>
        <begin position="2013"/>
        <end position="2026"/>
    </location>
</feature>
<feature type="compositionally biased region" description="Gly residues" evidence="1">
    <location>
        <begin position="1804"/>
        <end position="1817"/>
    </location>
</feature>
<feature type="region of interest" description="Disordered" evidence="1">
    <location>
        <begin position="430"/>
        <end position="471"/>
    </location>
</feature>
<sequence>MDNVPRVPPRPSRREGDPHVATRSSQAPVTIFAASSGSNSNNNSSGGGGSGLSTPPPAPASAHSSSTERLLRNIEETSDLLRTFRLLKERGASRDELSALHARVRGLKASQARQTAAAALSSDKPVTSTPRLGAPSVPIRTLAATHPIVPVQRDSNTPSTAAFAAPPSASHHHPHHHRTHHTDPNSSDVRLPSRPDKAHGRLYAAPSPQGVQAPHAAASPTLAASTRVPAVAAVAAAAAAAPLHSIVFAIVLAESHTRRELLHKWERRLLRYWADFKEERVAIALRPVAQPPLRWLGDVGVRHTATTATATSNHHHDDSAVHRPLALQERTAVTAPSTQQQEQEEEGTTTTAARYLKIPPVVPPQLSNEAARATPSIPVAAVASNATGEAEVKVHHHHPHEPALPLPVPAAPPSQAQALPVPLPAVAPTLPTPTTTKVPTTATTTTTTSPPSAPPGPSIVPLPSSAQSADDAVKRNAAAAAAAAAVERVQADLIAAQREAIEAAAGIAAAEAAARRTVLQAAAAATARVQAVAERRRREEMERAKAMQLRAQQEAAEAEAEAARIKAEEDAAEALRSAEDEEADDRRAVEDAEGDARRQLKQDADDAHARAADAEAARLKAEEEQAATRATEAARLQAQQEAADRGARVHLDSEQHAARSAVEDEESGARVQLLRHAANNRKAAGIAAERRAAHEDALLAAAAKAAEEVRVQREGALLISSLEHLTNSLQDEWISDAAAQAVSRAAARERRAKEEEERRKAEEQEEREKAAHRKAEEDEATAEAARAAVEKDAVDDRRAVEDAEGDARRQLKQDADDAYARTADAKAARLEAEAEENAAEAARVERAKDAATHEEKRQRVDAAENVSAALLDGWLRDAATTAAEAGARTVLVAKEQVEAERITRDSLEAEEVAARAEVTGRERRELGECCKTTAVQAAPRGDGSAASSSKHAADAQRNVEEASSAAHTPTSSSAASSTSSVASSPSSSSSSALRKRLSAPDVFVQFADDFLAGIIHQAAEGLEQRPQRKDGEACVAGDVHAAPAALVTREDRQASSGAKHLDAVQPQSERDNATDSASARTSPSSVSLASNASTSESVPPRAEQPSPLAPPALVTAAAAAAAAAAEAALGAVERTDSSVTSQHKARRGETEVELKEAAHAQASADIVITSPPPQSEPRASSSLTSNDADVPAADAAHSSSGEATPSEATETTSRSPHAATPTSAAPHGQQHQQQQLLLQREALQAVPAGGTCFSSPMRSLSMNSSAAGDADGDGDGEEEEASAAMPAQGVQRPLNLTPPSARVLSPLITAADDAPETAAAAAAAAAGVDKEGEAEKNALLPSSIQGDGARQSLQVSADAPHGEHCDRTAAAAPLLPLHAAPRQGSGSGGGAAEADMGSSAIAEDWKTLDLDASTITTTAPAFTVEALEAASAHMTTMLIHDAVRLLPTKDNHYPYALLTSSPKEGGGGLSGEWHYAPSLSPERLDRVRPLSPSHALTLSPDGNDHVERGVTGQVGSSGSNSSSNNSSSTSSGGTSNAAASTGDDGERHADKKHATTSSSINDLGPGFTRSDAQEGLPLSPRAASSLTPLVGAPTVAPGVASGEGRSDLASLTTLVTAVATPNDFVEQLRQQEEAKKENAYQQNRYLSTRELALIAAEYLTSEVAAGQLAALGPPAVLTARAIALVLSVGLVHRVTVANRHARRRVEAAKAAAASRAEKSGAATTSAHTAGACVGRPSDTLNGEFPASEDVNAESESDDEDEVAPSSPSLGRRGFGGVAGEFAFAGKGKAGGFAKGDGADEDGGGECGFPTGGAGGTTVGKENPKGSEASNCSKQLPPSVMSSSAPLRFSTGAAAKASAGSGRTSPPPPAPTNSPIITALAPEGSATKAPPDATAPRKLPLDWIAGLRGVAERIARDFMDYASRCLLLSQGEGQSCQDHLRTANAVLRDALARVNINALLTQELRARDVARLTVYYLDLAMNGAEDRADPLYAPAALGEHNMFGRRSSGDVEEGGGSAGNSFPGGGDRSVSFKSGDSAGNSMAALSSLFASSPFAPPLHPRNETLLTAATAIHVRRGGLSQLVFEHCVSNVMSDLIGDTVGWLGTALLQPSAPSADASRRSS</sequence>
<feature type="compositionally biased region" description="Low complexity" evidence="1">
    <location>
        <begin position="155"/>
        <end position="169"/>
    </location>
</feature>
<feature type="region of interest" description="Disordered" evidence="1">
    <location>
        <begin position="1714"/>
        <end position="1773"/>
    </location>
</feature>
<feature type="compositionally biased region" description="Polar residues" evidence="1">
    <location>
        <begin position="1341"/>
        <end position="1355"/>
    </location>
</feature>
<feature type="compositionally biased region" description="Basic and acidic residues" evidence="1">
    <location>
        <begin position="642"/>
        <end position="657"/>
    </location>
</feature>
<feature type="compositionally biased region" description="Low complexity" evidence="1">
    <location>
        <begin position="1516"/>
        <end position="1542"/>
    </location>
</feature>
<feature type="compositionally biased region" description="Low complexity" evidence="1">
    <location>
        <begin position="1255"/>
        <end position="1269"/>
    </location>
</feature>
<evidence type="ECO:0000313" key="2">
    <source>
        <dbReference type="EMBL" id="KPA80827.1"/>
    </source>
</evidence>
<protein>
    <submittedName>
        <fullName evidence="2">Kinetoplast-associated protein-like protein</fullName>
    </submittedName>
</protein>
<feature type="compositionally biased region" description="Low complexity" evidence="1">
    <location>
        <begin position="34"/>
        <end position="44"/>
    </location>
</feature>
<dbReference type="PANTHER" id="PTHR16021">
    <property type="entry name" value="MANSC DOMAIN CONTAINING PROTEIN 1"/>
    <property type="match status" value="1"/>
</dbReference>
<feature type="compositionally biased region" description="Basic and acidic residues" evidence="1">
    <location>
        <begin position="584"/>
        <end position="623"/>
    </location>
</feature>
<feature type="compositionally biased region" description="Basic and acidic residues" evidence="1">
    <location>
        <begin position="1544"/>
        <end position="1553"/>
    </location>
</feature>
<feature type="compositionally biased region" description="Pro residues" evidence="1">
    <location>
        <begin position="1"/>
        <end position="10"/>
    </location>
</feature>
<dbReference type="VEuPathDB" id="TriTrypDB:LpyrH10_07_0620"/>
<feature type="region of interest" description="Disordered" evidence="1">
    <location>
        <begin position="1800"/>
        <end position="1877"/>
    </location>
</feature>
<dbReference type="GeneID" id="26904546"/>
<feature type="compositionally biased region" description="Low complexity" evidence="1">
    <location>
        <begin position="962"/>
        <end position="992"/>
    </location>
</feature>
<gene>
    <name evidence="2" type="ORF">ABB37_04255</name>
</gene>
<dbReference type="InterPro" id="IPR052660">
    <property type="entry name" value="Erythrocyte_Invasion_ImmMod"/>
</dbReference>
<feature type="region of interest" description="Disordered" evidence="1">
    <location>
        <begin position="1"/>
        <end position="68"/>
    </location>
</feature>
<feature type="compositionally biased region" description="Basic and acidic residues" evidence="1">
    <location>
        <begin position="951"/>
        <end position="960"/>
    </location>
</feature>
<feature type="region of interest" description="Disordered" evidence="1">
    <location>
        <begin position="2004"/>
        <end position="2028"/>
    </location>
</feature>
<feature type="compositionally biased region" description="Basic and acidic residues" evidence="1">
    <location>
        <begin position="1147"/>
        <end position="1158"/>
    </location>
</feature>
<feature type="compositionally biased region" description="Low complexity" evidence="1">
    <location>
        <begin position="430"/>
        <end position="450"/>
    </location>
</feature>
<accession>A0A0M9G2F3</accession>
<feature type="region of interest" description="Disordered" evidence="1">
    <location>
        <begin position="1045"/>
        <end position="1110"/>
    </location>
</feature>
<feature type="region of interest" description="Disordered" evidence="1">
    <location>
        <begin position="1341"/>
        <end position="1364"/>
    </location>
</feature>
<dbReference type="OMA" id="VLGEWIS"/>
<dbReference type="EMBL" id="LGTL01000007">
    <property type="protein sequence ID" value="KPA80827.1"/>
    <property type="molecule type" value="Genomic_DNA"/>
</dbReference>
<feature type="compositionally biased region" description="Polar residues" evidence="1">
    <location>
        <begin position="1177"/>
        <end position="1187"/>
    </location>
</feature>
<feature type="compositionally biased region" description="Polar residues" evidence="1">
    <location>
        <begin position="1827"/>
        <end position="1844"/>
    </location>
</feature>
<dbReference type="PANTHER" id="PTHR16021:SF13">
    <property type="entry name" value="ETS DOMAIN-CONTAINING PROTEIN-RELATED"/>
    <property type="match status" value="1"/>
</dbReference>
<proteinExistence type="predicted"/>
<feature type="compositionally biased region" description="Basic residues" evidence="1">
    <location>
        <begin position="170"/>
        <end position="180"/>
    </location>
</feature>
<feature type="compositionally biased region" description="Acidic residues" evidence="1">
    <location>
        <begin position="1750"/>
        <end position="1762"/>
    </location>
</feature>
<organism evidence="2 3">
    <name type="scientific">Leptomonas pyrrhocoris</name>
    <name type="common">Firebug parasite</name>
    <dbReference type="NCBI Taxonomy" id="157538"/>
    <lineage>
        <taxon>Eukaryota</taxon>
        <taxon>Discoba</taxon>
        <taxon>Euglenozoa</taxon>
        <taxon>Kinetoplastea</taxon>
        <taxon>Metakinetoplastina</taxon>
        <taxon>Trypanosomatida</taxon>
        <taxon>Trypanosomatidae</taxon>
        <taxon>Leishmaniinae</taxon>
        <taxon>Leptomonas</taxon>
    </lineage>
</organism>
<dbReference type="OrthoDB" id="267969at2759"/>
<feature type="compositionally biased region" description="Low complexity" evidence="1">
    <location>
        <begin position="1849"/>
        <end position="1863"/>
    </location>
</feature>
<feature type="region of interest" description="Disordered" evidence="1">
    <location>
        <begin position="331"/>
        <end position="352"/>
    </location>
</feature>
<feature type="compositionally biased region" description="Low complexity" evidence="1">
    <location>
        <begin position="1074"/>
        <end position="1098"/>
    </location>
</feature>